<evidence type="ECO:0000256" key="1">
    <source>
        <dbReference type="SAM" id="MobiDB-lite"/>
    </source>
</evidence>
<reference evidence="2" key="1">
    <citation type="journal article" date="2015" name="PLoS ONE">
        <title>Comprehensive Evaluation of Toxoplasma gondii VEG and Neospora caninum LIV Genomes with Tachyzoite Stage Transcriptome and Proteome Defines Novel Transcript Features.</title>
        <authorList>
            <person name="Ramaprasad A."/>
            <person name="Mourier T."/>
            <person name="Naeem R."/>
            <person name="Malas T.B."/>
            <person name="Moussa E."/>
            <person name="Panigrahi A."/>
            <person name="Vermont S.J."/>
            <person name="Otto T.D."/>
            <person name="Wastling J."/>
            <person name="Pain A."/>
        </authorList>
    </citation>
    <scope>NUCLEOTIDE SEQUENCE</scope>
    <source>
        <strain evidence="2">Liverpool</strain>
    </source>
</reference>
<sequence length="898" mass="96200">MSPASASLRLLSAASAAAWRRRTRDSRGDAPEDCANGETQRLRGDAYGLGARDIFQTPFSRVQHAPTGASLAETKKARSLAGSGETERDGSGQRLRIRRGAPRPARQLTRGVCTQLRTLECGVGYRRGVKRENQQGSARAYQPSAWSLAPLLERRKTFSHLRSQRLARDPPSSSRFSAALCASSTSNSSCSSVSGPSPSRPSCPSTASSSLWSWLSPWNWKQKRDPALEMNRTFLVCVQTHDGERPASLRIRQRKPDEGQGGGLFGVEAVAEGTLGFGDAVCTEKPLLVGSSQGSFAAEVFDLRALLEQRQKPSSAALGLGSCPPELCRPFASSASSPDSATKGEQAAAFVPPFLDLLASALLAKQSATASRSSQSAAPVSTKEAQALLALVSHFASRASSETASSPGAAKAEEGEGADSPQRQLARQLQPFLLPQFQHESEEDIETLISLLRLAVLPLPSGDSESKRDGTASDCRALRRPSKTPSEPAPARVGFFPLLLVLSDEPTCCPNVVLAFSDEAKNPTANLEQLNLAYVLLAPDAPSSSDCHVPGASRPSSSPTASVDARTTGESTHVAETAAGCLGPDLSEAAVTRQLSLRVSQNSSLESLYAPTFMREARRRRRNLGAVSRACACKRCTRAPELCRSFNCQSCLSSDAAAGKNANPSASFRPEMPPIVCPTSPSKTRALADTPMQCLRCGKEASEETKKRFEAAEQSLFMSLMTAAHVGADARRRLPSTAFDALADAAVGSDAESRALIADSHFLRVRQFTQGLYRLVQQAAERQTNRTAAGPTPGLLARSEKPELLRRRCDAVIQATRSVVGYHPDEARLLESLALVTGEEEDFQRAYRRRQAFYRGNARQCVPPYEVWKKRLLVSQASSSAAASPPTSDAMRAVESSA</sequence>
<organism evidence="2">
    <name type="scientific">Neospora caninum (strain Liverpool)</name>
    <dbReference type="NCBI Taxonomy" id="572307"/>
    <lineage>
        <taxon>Eukaryota</taxon>
        <taxon>Sar</taxon>
        <taxon>Alveolata</taxon>
        <taxon>Apicomplexa</taxon>
        <taxon>Conoidasida</taxon>
        <taxon>Coccidia</taxon>
        <taxon>Eucoccidiorida</taxon>
        <taxon>Eimeriorina</taxon>
        <taxon>Sarcocystidae</taxon>
        <taxon>Neospora</taxon>
    </lineage>
</organism>
<proteinExistence type="predicted"/>
<dbReference type="AlphaFoldDB" id="A0A0F7URJ4"/>
<feature type="region of interest" description="Disordered" evidence="1">
    <location>
        <begin position="65"/>
        <end position="93"/>
    </location>
</feature>
<feature type="region of interest" description="Disordered" evidence="1">
    <location>
        <begin position="401"/>
        <end position="422"/>
    </location>
</feature>
<name>A0A0F7URJ4_NEOCL</name>
<gene>
    <name evidence="2" type="ORF">BN1204_064120</name>
</gene>
<feature type="region of interest" description="Disordered" evidence="1">
    <location>
        <begin position="878"/>
        <end position="898"/>
    </location>
</feature>
<feature type="region of interest" description="Disordered" evidence="1">
    <location>
        <begin position="460"/>
        <end position="488"/>
    </location>
</feature>
<evidence type="ECO:0000313" key="2">
    <source>
        <dbReference type="EMBL" id="CEL70732.1"/>
    </source>
</evidence>
<protein>
    <submittedName>
        <fullName evidence="2">Uncharacterized protein</fullName>
    </submittedName>
</protein>
<feature type="region of interest" description="Disordered" evidence="1">
    <location>
        <begin position="545"/>
        <end position="570"/>
    </location>
</feature>
<accession>A0A0F7URJ4</accession>
<dbReference type="EMBL" id="LN714487">
    <property type="protein sequence ID" value="CEL70732.1"/>
    <property type="molecule type" value="Genomic_DNA"/>
</dbReference>